<protein>
    <submittedName>
        <fullName evidence="1">LPS export ABC transporter periplasmic protein LptC</fullName>
    </submittedName>
</protein>
<sequence>MNNILYMLKSVIAISFVITLFSCEGNYDKVQKLTMGDNLPFAEGKGVNMKYTDSGAVVANLRAPEFLDYGNFEFPYKEFPKGVELFFWEEGKLSTVVSDYAIQYENTGLVDLRKNVVVVTSDSVVLKADQLYWDQTREWVFTDQPYQIILKDGSVNNGASFDSSQDFTTFISRNNQGVQLIDKTATTNDQ</sequence>
<dbReference type="GO" id="GO:0005886">
    <property type="term" value="C:plasma membrane"/>
    <property type="evidence" value="ECO:0007669"/>
    <property type="project" value="InterPro"/>
</dbReference>
<keyword evidence="2" id="KW-1185">Reference proteome</keyword>
<dbReference type="Proteomes" id="UP000505306">
    <property type="component" value="Chromosome"/>
</dbReference>
<dbReference type="AlphaFoldDB" id="A0A6G6GLK6"/>
<proteinExistence type="predicted"/>
<dbReference type="NCBIfam" id="TIGR04409">
    <property type="entry name" value="LptC_YrbK"/>
    <property type="match status" value="1"/>
</dbReference>
<evidence type="ECO:0000313" key="1">
    <source>
        <dbReference type="EMBL" id="QIE59404.1"/>
    </source>
</evidence>
<dbReference type="KEGG" id="mgel:G5B37_07440"/>
<dbReference type="GO" id="GO:0015221">
    <property type="term" value="F:lipopolysaccharide transmembrane transporter activity"/>
    <property type="evidence" value="ECO:0007669"/>
    <property type="project" value="InterPro"/>
</dbReference>
<reference evidence="1 2" key="1">
    <citation type="submission" date="2020-02" db="EMBL/GenBank/DDBJ databases">
        <title>Complete genome sequence of Flavobacteriaceae bacterium.</title>
        <authorList>
            <person name="Kim S.-J."/>
            <person name="Kim Y.-S."/>
            <person name="Kim K.-H."/>
        </authorList>
    </citation>
    <scope>NUCLEOTIDE SEQUENCE [LARGE SCALE GENOMIC DNA]</scope>
    <source>
        <strain evidence="1 2">RR4-40</strain>
    </source>
</reference>
<accession>A0A6G6GLK6</accession>
<dbReference type="InterPro" id="IPR026265">
    <property type="entry name" value="LptC"/>
</dbReference>
<evidence type="ECO:0000313" key="2">
    <source>
        <dbReference type="Proteomes" id="UP000505306"/>
    </source>
</evidence>
<name>A0A6G6GLK6_9FLAO</name>
<dbReference type="EMBL" id="CP049057">
    <property type="protein sequence ID" value="QIE59404.1"/>
    <property type="molecule type" value="Genomic_DNA"/>
</dbReference>
<organism evidence="1 2">
    <name type="scientific">Rasiella rasia</name>
    <dbReference type="NCBI Taxonomy" id="2744027"/>
    <lineage>
        <taxon>Bacteria</taxon>
        <taxon>Pseudomonadati</taxon>
        <taxon>Bacteroidota</taxon>
        <taxon>Flavobacteriia</taxon>
        <taxon>Flavobacteriales</taxon>
        <taxon>Flavobacteriaceae</taxon>
        <taxon>Rasiella</taxon>
    </lineage>
</organism>
<dbReference type="RefSeq" id="WP_164679419.1">
    <property type="nucleotide sequence ID" value="NZ_CP049057.1"/>
</dbReference>
<gene>
    <name evidence="1" type="primary">lptC</name>
    <name evidence="1" type="ORF">G5B37_07440</name>
</gene>